<gene>
    <name evidence="4" type="ORF">IO98_20655</name>
</gene>
<dbReference type="Pfam" id="PF00881">
    <property type="entry name" value="Nitroreductase"/>
    <property type="match status" value="1"/>
</dbReference>
<dbReference type="Gene3D" id="3.40.109.10">
    <property type="entry name" value="NADH Oxidase"/>
    <property type="match status" value="1"/>
</dbReference>
<keyword evidence="5" id="KW-1185">Reference proteome</keyword>
<protein>
    <submittedName>
        <fullName evidence="4">Nitroreductase</fullName>
    </submittedName>
</protein>
<dbReference type="InterPro" id="IPR029479">
    <property type="entry name" value="Nitroreductase"/>
</dbReference>
<evidence type="ECO:0000313" key="5">
    <source>
        <dbReference type="Proteomes" id="UP000028525"/>
    </source>
</evidence>
<dbReference type="RefSeq" id="WP_038284141.1">
    <property type="nucleotide sequence ID" value="NZ_JPME01000030.1"/>
</dbReference>
<dbReference type="InterPro" id="IPR000415">
    <property type="entry name" value="Nitroreductase-like"/>
</dbReference>
<keyword evidence="2" id="KW-0560">Oxidoreductase</keyword>
<accession>A0A084JFH3</accession>
<dbReference type="OrthoDB" id="9812105at2"/>
<name>A0A084JFH3_9FIRM</name>
<dbReference type="GO" id="GO:0016491">
    <property type="term" value="F:oxidoreductase activity"/>
    <property type="evidence" value="ECO:0007669"/>
    <property type="project" value="UniProtKB-KW"/>
</dbReference>
<dbReference type="SUPFAM" id="SSF55469">
    <property type="entry name" value="FMN-dependent nitroreductase-like"/>
    <property type="match status" value="1"/>
</dbReference>
<evidence type="ECO:0000256" key="1">
    <source>
        <dbReference type="ARBA" id="ARBA00007118"/>
    </source>
</evidence>
<comment type="caution">
    <text evidence="4">The sequence shown here is derived from an EMBL/GenBank/DDBJ whole genome shotgun (WGS) entry which is preliminary data.</text>
</comment>
<reference evidence="4 5" key="1">
    <citation type="submission" date="2014-07" db="EMBL/GenBank/DDBJ databases">
        <title>Draft genome of Clostridium celerecrescens 152B isolated from sediments associated with methane hydrate from Krishna Godavari basin.</title>
        <authorList>
            <person name="Honkalas V.S."/>
            <person name="Dabir A.P."/>
            <person name="Arora P."/>
            <person name="Dhakephalkar P.K."/>
        </authorList>
    </citation>
    <scope>NUCLEOTIDE SEQUENCE [LARGE SCALE GENOMIC DNA]</scope>
    <source>
        <strain evidence="4 5">152B</strain>
    </source>
</reference>
<evidence type="ECO:0000259" key="3">
    <source>
        <dbReference type="Pfam" id="PF00881"/>
    </source>
</evidence>
<dbReference type="EMBL" id="JPME01000030">
    <property type="protein sequence ID" value="KEZ87707.1"/>
    <property type="molecule type" value="Genomic_DNA"/>
</dbReference>
<sequence>MEDFMDLCLRRQSCRNFNDQPIEHEKLVKCVEAAHLAPSGCNGQPWSFVVVENPELMEQIAESAQQLGGSNAFASKARAFFVVVEEHANLMPHVKCLVDSQYFAPGDIGAATAYLCLEAESQGIGTCILGMFDREKVAKLLDIPLEKHICGLIAAGYPANQTVRKKTRKPLEEIVRFV</sequence>
<dbReference type="PANTHER" id="PTHR43673">
    <property type="entry name" value="NAD(P)H NITROREDUCTASE YDGI-RELATED"/>
    <property type="match status" value="1"/>
</dbReference>
<dbReference type="AlphaFoldDB" id="A0A084JFH3"/>
<organism evidence="4 5">
    <name type="scientific">Lacrimispora celerecrescens</name>
    <dbReference type="NCBI Taxonomy" id="29354"/>
    <lineage>
        <taxon>Bacteria</taxon>
        <taxon>Bacillati</taxon>
        <taxon>Bacillota</taxon>
        <taxon>Clostridia</taxon>
        <taxon>Lachnospirales</taxon>
        <taxon>Lachnospiraceae</taxon>
        <taxon>Lacrimispora</taxon>
    </lineage>
</organism>
<feature type="domain" description="Nitroreductase" evidence="3">
    <location>
        <begin position="10"/>
        <end position="157"/>
    </location>
</feature>
<evidence type="ECO:0000313" key="4">
    <source>
        <dbReference type="EMBL" id="KEZ87707.1"/>
    </source>
</evidence>
<dbReference type="STRING" id="29354.IO98_20655"/>
<dbReference type="Proteomes" id="UP000028525">
    <property type="component" value="Unassembled WGS sequence"/>
</dbReference>
<proteinExistence type="inferred from homology"/>
<evidence type="ECO:0000256" key="2">
    <source>
        <dbReference type="ARBA" id="ARBA00023002"/>
    </source>
</evidence>
<comment type="similarity">
    <text evidence="1">Belongs to the nitroreductase family.</text>
</comment>
<dbReference type="PANTHER" id="PTHR43673:SF10">
    <property type="entry name" value="NADH DEHYDROGENASE_NAD(P)H NITROREDUCTASE XCC3605-RELATED"/>
    <property type="match status" value="1"/>
</dbReference>